<keyword evidence="1" id="KW-0812">Transmembrane</keyword>
<name>A0A285VC18_9MICO</name>
<dbReference type="Pfam" id="PF14808">
    <property type="entry name" value="TMEM164"/>
    <property type="match status" value="1"/>
</dbReference>
<feature type="transmembrane region" description="Helical" evidence="1">
    <location>
        <begin position="6"/>
        <end position="22"/>
    </location>
</feature>
<sequence>MGGPDHRAYVALYLTLLVLLLTRRELVRRRQELVRRLVLAVTVGQQVAMYGYHAQHREGPAESLPLHICRVATLAGLVWLLTDHPWAMDVVFYFGLYAYVSLVYPWGIARTDHAMGWSFAVNHALTLLLPVLAATTHGWEPTLPGLARAYAAFLVYLAVAERANRLTGGNYFYLRERPLLVGVPERRSGRVAAAVTLVVFGLGYAASRLVVRRPG</sequence>
<evidence type="ECO:0000256" key="1">
    <source>
        <dbReference type="SAM" id="Phobius"/>
    </source>
</evidence>
<dbReference type="InterPro" id="IPR011737">
    <property type="entry name" value="CHP02206_TP0381"/>
</dbReference>
<keyword evidence="3" id="KW-1185">Reference proteome</keyword>
<evidence type="ECO:0000313" key="3">
    <source>
        <dbReference type="Proteomes" id="UP000219688"/>
    </source>
</evidence>
<gene>
    <name evidence="2" type="ORF">SAMN05421879_101229</name>
</gene>
<keyword evidence="1" id="KW-0472">Membrane</keyword>
<feature type="transmembrane region" description="Helical" evidence="1">
    <location>
        <begin position="191"/>
        <end position="211"/>
    </location>
</feature>
<dbReference type="NCBIfam" id="TIGR02206">
    <property type="entry name" value="intg_mem_TP0381"/>
    <property type="match status" value="1"/>
</dbReference>
<reference evidence="3" key="1">
    <citation type="submission" date="2017-08" db="EMBL/GenBank/DDBJ databases">
        <authorList>
            <person name="Varghese N."/>
            <person name="Submissions S."/>
        </authorList>
    </citation>
    <scope>NUCLEOTIDE SEQUENCE [LARGE SCALE GENOMIC DNA]</scope>
    <source>
        <strain evidence="3">USBA17B2</strain>
    </source>
</reference>
<protein>
    <submittedName>
        <fullName evidence="2">Conserved hypothetical integral membrane protein TIGR02206</fullName>
    </submittedName>
</protein>
<keyword evidence="1" id="KW-1133">Transmembrane helix</keyword>
<dbReference type="AlphaFoldDB" id="A0A285VC18"/>
<accession>A0A285VC18</accession>
<proteinExistence type="predicted"/>
<dbReference type="EMBL" id="OBQK01000001">
    <property type="protein sequence ID" value="SOC51543.1"/>
    <property type="molecule type" value="Genomic_DNA"/>
</dbReference>
<dbReference type="Proteomes" id="UP000219688">
    <property type="component" value="Unassembled WGS sequence"/>
</dbReference>
<feature type="transmembrane region" description="Helical" evidence="1">
    <location>
        <begin position="90"/>
        <end position="108"/>
    </location>
</feature>
<evidence type="ECO:0000313" key="2">
    <source>
        <dbReference type="EMBL" id="SOC51543.1"/>
    </source>
</evidence>
<organism evidence="2 3">
    <name type="scientific">Ornithinimicrobium cerasi</name>
    <dbReference type="NCBI Taxonomy" id="2248773"/>
    <lineage>
        <taxon>Bacteria</taxon>
        <taxon>Bacillati</taxon>
        <taxon>Actinomycetota</taxon>
        <taxon>Actinomycetes</taxon>
        <taxon>Micrococcales</taxon>
        <taxon>Ornithinimicrobiaceae</taxon>
        <taxon>Ornithinimicrobium</taxon>
    </lineage>
</organism>